<protein>
    <submittedName>
        <fullName evidence="1">Uncharacterized protein</fullName>
    </submittedName>
</protein>
<organism evidence="1 2">
    <name type="scientific">Brassica carinata</name>
    <name type="common">Ethiopian mustard</name>
    <name type="synonym">Abyssinian cabbage</name>
    <dbReference type="NCBI Taxonomy" id="52824"/>
    <lineage>
        <taxon>Eukaryota</taxon>
        <taxon>Viridiplantae</taxon>
        <taxon>Streptophyta</taxon>
        <taxon>Embryophyta</taxon>
        <taxon>Tracheophyta</taxon>
        <taxon>Spermatophyta</taxon>
        <taxon>Magnoliopsida</taxon>
        <taxon>eudicotyledons</taxon>
        <taxon>Gunneridae</taxon>
        <taxon>Pentapetalae</taxon>
        <taxon>rosids</taxon>
        <taxon>malvids</taxon>
        <taxon>Brassicales</taxon>
        <taxon>Brassicaceae</taxon>
        <taxon>Brassiceae</taxon>
        <taxon>Brassica</taxon>
    </lineage>
</organism>
<comment type="caution">
    <text evidence="1">The sequence shown here is derived from an EMBL/GenBank/DDBJ whole genome shotgun (WGS) entry which is preliminary data.</text>
</comment>
<keyword evidence="2" id="KW-1185">Reference proteome</keyword>
<accession>A0A8X7VH22</accession>
<gene>
    <name evidence="1" type="ORF">Bca52824_022713</name>
</gene>
<name>A0A8X7VH22_BRACI</name>
<dbReference type="EMBL" id="JAAMPC010000005">
    <property type="protein sequence ID" value="KAG2311156.1"/>
    <property type="molecule type" value="Genomic_DNA"/>
</dbReference>
<evidence type="ECO:0000313" key="1">
    <source>
        <dbReference type="EMBL" id="KAG2311156.1"/>
    </source>
</evidence>
<reference evidence="1 2" key="1">
    <citation type="submission" date="2020-02" db="EMBL/GenBank/DDBJ databases">
        <authorList>
            <person name="Ma Q."/>
            <person name="Huang Y."/>
            <person name="Song X."/>
            <person name="Pei D."/>
        </authorList>
    </citation>
    <scope>NUCLEOTIDE SEQUENCE [LARGE SCALE GENOMIC DNA]</scope>
    <source>
        <strain evidence="1">Sxm20200214</strain>
        <tissue evidence="1">Leaf</tissue>
    </source>
</reference>
<proteinExistence type="predicted"/>
<evidence type="ECO:0000313" key="2">
    <source>
        <dbReference type="Proteomes" id="UP000886595"/>
    </source>
</evidence>
<dbReference type="Proteomes" id="UP000886595">
    <property type="component" value="Unassembled WGS sequence"/>
</dbReference>
<sequence length="99" mass="10849">MAFLFPEEELDSNPAPILSSASHTAVSQPSSLKFNMSPASPLDFLLILTVVNRLKSIVANGSDLDLDVLARERLDELEVLNLDKCSGSQLMDTEHHQTL</sequence>
<dbReference type="AlphaFoldDB" id="A0A8X7VH22"/>